<accession>A0ACC1ASA2</accession>
<organism evidence="1 2">
    <name type="scientific">Pistacia atlantica</name>
    <dbReference type="NCBI Taxonomy" id="434234"/>
    <lineage>
        <taxon>Eukaryota</taxon>
        <taxon>Viridiplantae</taxon>
        <taxon>Streptophyta</taxon>
        <taxon>Embryophyta</taxon>
        <taxon>Tracheophyta</taxon>
        <taxon>Spermatophyta</taxon>
        <taxon>Magnoliopsida</taxon>
        <taxon>eudicotyledons</taxon>
        <taxon>Gunneridae</taxon>
        <taxon>Pentapetalae</taxon>
        <taxon>rosids</taxon>
        <taxon>malvids</taxon>
        <taxon>Sapindales</taxon>
        <taxon>Anacardiaceae</taxon>
        <taxon>Pistacia</taxon>
    </lineage>
</organism>
<reference evidence="2" key="1">
    <citation type="journal article" date="2023" name="G3 (Bethesda)">
        <title>Genome assembly and association tests identify interacting loci associated with vigor, precocity, and sex in interspecific pistachio rootstocks.</title>
        <authorList>
            <person name="Palmer W."/>
            <person name="Jacygrad E."/>
            <person name="Sagayaradj S."/>
            <person name="Cavanaugh K."/>
            <person name="Han R."/>
            <person name="Bertier L."/>
            <person name="Beede B."/>
            <person name="Kafkas S."/>
            <person name="Golino D."/>
            <person name="Preece J."/>
            <person name="Michelmore R."/>
        </authorList>
    </citation>
    <scope>NUCLEOTIDE SEQUENCE [LARGE SCALE GENOMIC DNA]</scope>
</reference>
<gene>
    <name evidence="1" type="ORF">Patl1_14659</name>
</gene>
<evidence type="ECO:0000313" key="1">
    <source>
        <dbReference type="EMBL" id="KAJ0089538.1"/>
    </source>
</evidence>
<dbReference type="Proteomes" id="UP001164250">
    <property type="component" value="Chromosome 8"/>
</dbReference>
<sequence>MYLNASLFSPFQELEWLDLSWNGIAGLESLRDLEELDLSGNQIYKFVFPKVFKGLRKLNALYLENLKNIDGSTLLESLGSFSSLKKLDSHYSNFRRGTMTAHAFASLECLSMKNCKLSGILHHQGVPNFKNLKFLFMDGAALNISFFQMITPMASLEILSLSSCGLTGTLPSQGRITELAVRESIKLETILLVNNCVWTFPIANSSSPTFDKFRYLSHIPVEIGANLSRLRSLNISRNAFNGSISPSIGDMNSLKSLDFSNNNFSGEIPKHLAMGCFSFQLLALSNNSLEESLSNCSLEGLHLGNNHFSGKDPGWLGKMAELVDFIMPSNYLEGPIPIEFCKLNFLEIWNLSENIISRLSQLRYFILAKNNLEVPAYNPLPAFAYSQIGPPSIKEETIDFTMKHNTFFYSGIILMLISEM</sequence>
<comment type="caution">
    <text evidence="1">The sequence shown here is derived from an EMBL/GenBank/DDBJ whole genome shotgun (WGS) entry which is preliminary data.</text>
</comment>
<name>A0ACC1ASA2_9ROSI</name>
<proteinExistence type="predicted"/>
<evidence type="ECO:0000313" key="2">
    <source>
        <dbReference type="Proteomes" id="UP001164250"/>
    </source>
</evidence>
<protein>
    <submittedName>
        <fullName evidence="1">Uncharacterized protein</fullName>
    </submittedName>
</protein>
<keyword evidence="2" id="KW-1185">Reference proteome</keyword>
<dbReference type="EMBL" id="CM047904">
    <property type="protein sequence ID" value="KAJ0089538.1"/>
    <property type="molecule type" value="Genomic_DNA"/>
</dbReference>